<dbReference type="InterPro" id="IPR018079">
    <property type="entry name" value="Ribosomal_uS4_CS"/>
</dbReference>
<dbReference type="Proteomes" id="UP000657075">
    <property type="component" value="Unassembled WGS sequence"/>
</dbReference>
<comment type="subunit">
    <text evidence="6">Part of the 30S ribosomal subunit. Contacts protein S5. The interaction surface between S4 and S5 is involved in control of translational fidelity.</text>
</comment>
<evidence type="ECO:0000256" key="1">
    <source>
        <dbReference type="ARBA" id="ARBA00007465"/>
    </source>
</evidence>
<dbReference type="SMART" id="SM00363">
    <property type="entry name" value="S4"/>
    <property type="match status" value="1"/>
</dbReference>
<comment type="function">
    <text evidence="6">With S5 and S12 plays an important role in translational accuracy.</text>
</comment>
<keyword evidence="2 6" id="KW-0699">rRNA-binding</keyword>
<feature type="domain" description="RNA-binding S4" evidence="7">
    <location>
        <begin position="106"/>
        <end position="173"/>
    </location>
</feature>
<dbReference type="InterPro" id="IPR022801">
    <property type="entry name" value="Ribosomal_uS4"/>
</dbReference>
<dbReference type="PANTHER" id="PTHR11831:SF5">
    <property type="entry name" value="40S RIBOSOMAL PROTEIN S9"/>
    <property type="match status" value="1"/>
</dbReference>
<evidence type="ECO:0000256" key="2">
    <source>
        <dbReference type="ARBA" id="ARBA00022730"/>
    </source>
</evidence>
<dbReference type="NCBIfam" id="TIGR01018">
    <property type="entry name" value="uS4_arch"/>
    <property type="match status" value="1"/>
</dbReference>
<evidence type="ECO:0000313" key="11">
    <source>
        <dbReference type="Proteomes" id="UP000657075"/>
    </source>
</evidence>
<dbReference type="GeneID" id="76206745"/>
<protein>
    <recommendedName>
        <fullName evidence="6">Small ribosomal subunit protein uS4</fullName>
    </recommendedName>
</protein>
<dbReference type="PROSITE" id="PS50889">
    <property type="entry name" value="S4"/>
    <property type="match status" value="1"/>
</dbReference>
<dbReference type="SUPFAM" id="SSF55174">
    <property type="entry name" value="Alpha-L RNA-binding motif"/>
    <property type="match status" value="1"/>
</dbReference>
<dbReference type="Pfam" id="PF01479">
    <property type="entry name" value="S4"/>
    <property type="match status" value="1"/>
</dbReference>
<comment type="similarity">
    <text evidence="1 6">Belongs to the universal ribosomal protein uS4 family.</text>
</comment>
<dbReference type="OrthoDB" id="10429at2157"/>
<name>A0A830E3Q1_9CREN</name>
<dbReference type="InterPro" id="IPR022802">
    <property type="entry name" value="Ribosomal_uS4_arc"/>
</dbReference>
<dbReference type="AlphaFoldDB" id="A0A830E3Q1"/>
<evidence type="ECO:0000256" key="3">
    <source>
        <dbReference type="ARBA" id="ARBA00022884"/>
    </source>
</evidence>
<dbReference type="InterPro" id="IPR002942">
    <property type="entry name" value="S4_RNA-bd"/>
</dbReference>
<dbReference type="HAMAP" id="MF_01306_A">
    <property type="entry name" value="Ribosomal_uS4_A"/>
    <property type="match status" value="1"/>
</dbReference>
<evidence type="ECO:0000256" key="6">
    <source>
        <dbReference type="HAMAP-Rule" id="MF_01306"/>
    </source>
</evidence>
<dbReference type="GO" id="GO:0006412">
    <property type="term" value="P:translation"/>
    <property type="evidence" value="ECO:0007669"/>
    <property type="project" value="UniProtKB-UniRule"/>
</dbReference>
<dbReference type="InterPro" id="IPR005710">
    <property type="entry name" value="Ribosomal_uS4_euk/arc"/>
</dbReference>
<keyword evidence="3 6" id="KW-0694">RNA-binding</keyword>
<evidence type="ECO:0000313" key="12">
    <source>
        <dbReference type="Proteomes" id="UP001060771"/>
    </source>
</evidence>
<proteinExistence type="inferred from homology"/>
<dbReference type="EMBL" id="AP026830">
    <property type="protein sequence ID" value="BDR92107.1"/>
    <property type="molecule type" value="Genomic_DNA"/>
</dbReference>
<dbReference type="Proteomes" id="UP001060771">
    <property type="component" value="Chromosome"/>
</dbReference>
<organism evidence="10 11">
    <name type="scientific">Vulcanisaeta souniana JCM 11219</name>
    <dbReference type="NCBI Taxonomy" id="1293586"/>
    <lineage>
        <taxon>Archaea</taxon>
        <taxon>Thermoproteota</taxon>
        <taxon>Thermoprotei</taxon>
        <taxon>Thermoproteales</taxon>
        <taxon>Thermoproteaceae</taxon>
        <taxon>Vulcanisaeta</taxon>
    </lineage>
</organism>
<evidence type="ECO:0000256" key="4">
    <source>
        <dbReference type="ARBA" id="ARBA00022980"/>
    </source>
</evidence>
<evidence type="ECO:0000313" key="10">
    <source>
        <dbReference type="EMBL" id="GGI67829.1"/>
    </source>
</evidence>
<keyword evidence="12" id="KW-1185">Reference proteome</keyword>
<feature type="domain" description="Small ribosomal subunit protein uS4 N-terminal" evidence="8">
    <location>
        <begin position="5"/>
        <end position="105"/>
    </location>
</feature>
<accession>A0A830E3Q1</accession>
<dbReference type="GO" id="GO:0019843">
    <property type="term" value="F:rRNA binding"/>
    <property type="evidence" value="ECO:0007669"/>
    <property type="project" value="UniProtKB-UniRule"/>
</dbReference>
<dbReference type="NCBIfam" id="NF003139">
    <property type="entry name" value="PRK04051.1"/>
    <property type="match status" value="1"/>
</dbReference>
<keyword evidence="5 6" id="KW-0687">Ribonucleoprotein</keyword>
<reference evidence="10" key="1">
    <citation type="journal article" date="2014" name="Int. J. Syst. Evol. Microbiol.">
        <title>Complete genome sequence of Corynebacterium casei LMG S-19264T (=DSM 44701T), isolated from a smear-ripened cheese.</title>
        <authorList>
            <consortium name="US DOE Joint Genome Institute (JGI-PGF)"/>
            <person name="Walter F."/>
            <person name="Albersmeier A."/>
            <person name="Kalinowski J."/>
            <person name="Ruckert C."/>
        </authorList>
    </citation>
    <scope>NUCLEOTIDE SEQUENCE</scope>
    <source>
        <strain evidence="10">JCM 11219</strain>
    </source>
</reference>
<gene>
    <name evidence="6" type="primary">rps4</name>
    <name evidence="10" type="ORF">GCM10007112_01080</name>
    <name evidence="9" type="ORF">Vsou_12000</name>
</gene>
<reference evidence="12" key="3">
    <citation type="submission" date="2022-09" db="EMBL/GenBank/DDBJ databases">
        <title>Complete genome sequence of Vulcanisaeta souniana.</title>
        <authorList>
            <person name="Kato S."/>
            <person name="Itoh T."/>
            <person name="Ohkuma M."/>
        </authorList>
    </citation>
    <scope>NUCLEOTIDE SEQUENCE [LARGE SCALE GENOMIC DNA]</scope>
    <source>
        <strain evidence="12">JCM 11219</strain>
    </source>
</reference>
<dbReference type="PROSITE" id="PS00632">
    <property type="entry name" value="RIBOSOMAL_S4"/>
    <property type="match status" value="1"/>
</dbReference>
<comment type="function">
    <text evidence="6">One of the primary rRNA binding proteins, it binds directly to 16S rRNA where it nucleates assembly of the body of the 30S subunit.</text>
</comment>
<reference evidence="9" key="4">
    <citation type="journal article" date="2023" name="Microbiol. Resour. Announc.">
        <title>Complete Genome Sequence of Vulcanisaeta souniana Strain IC-059, a Hyperthermophilic Archaeon Isolated from Hot Spring Water in Japan.</title>
        <authorList>
            <person name="Kato S."/>
            <person name="Itoh T."/>
            <person name="Wu L."/>
            <person name="Ma J."/>
            <person name="Ohkuma M."/>
        </authorList>
    </citation>
    <scope>NUCLEOTIDE SEQUENCE</scope>
    <source>
        <strain evidence="9">JCM 11219</strain>
    </source>
</reference>
<dbReference type="RefSeq" id="WP_054843112.1">
    <property type="nucleotide sequence ID" value="NZ_AP026830.1"/>
</dbReference>
<dbReference type="PANTHER" id="PTHR11831">
    <property type="entry name" value="30S 40S RIBOSOMAL PROTEIN"/>
    <property type="match status" value="1"/>
</dbReference>
<evidence type="ECO:0000313" key="9">
    <source>
        <dbReference type="EMBL" id="BDR92107.1"/>
    </source>
</evidence>
<dbReference type="InterPro" id="IPR036986">
    <property type="entry name" value="S4_RNA-bd_sf"/>
</dbReference>
<reference evidence="10" key="2">
    <citation type="submission" date="2020-09" db="EMBL/GenBank/DDBJ databases">
        <authorList>
            <person name="Sun Q."/>
            <person name="Ohkuma M."/>
        </authorList>
    </citation>
    <scope>NUCLEOTIDE SEQUENCE</scope>
    <source>
        <strain evidence="10">JCM 11219</strain>
    </source>
</reference>
<dbReference type="GO" id="GO:0015935">
    <property type="term" value="C:small ribosomal subunit"/>
    <property type="evidence" value="ECO:0007669"/>
    <property type="project" value="InterPro"/>
</dbReference>
<dbReference type="GO" id="GO:0042274">
    <property type="term" value="P:ribosomal small subunit biogenesis"/>
    <property type="evidence" value="ECO:0007669"/>
    <property type="project" value="TreeGrafter"/>
</dbReference>
<dbReference type="InterPro" id="IPR001912">
    <property type="entry name" value="Ribosomal_uS4_N"/>
</dbReference>
<keyword evidence="4 6" id="KW-0689">Ribosomal protein</keyword>
<evidence type="ECO:0000256" key="5">
    <source>
        <dbReference type="ARBA" id="ARBA00023274"/>
    </source>
</evidence>
<evidence type="ECO:0000259" key="8">
    <source>
        <dbReference type="SMART" id="SM01390"/>
    </source>
</evidence>
<dbReference type="Gene3D" id="3.10.290.10">
    <property type="entry name" value="RNA-binding S4 domain"/>
    <property type="match status" value="1"/>
</dbReference>
<evidence type="ECO:0000259" key="7">
    <source>
        <dbReference type="SMART" id="SM00363"/>
    </source>
</evidence>
<sequence length="184" mass="21476">MGDPRKPRKKYIGGKPRRLWNRQLLEEELRLIGEYGLRNKRELWLSKSLLREIKHRARSLLSMPIEQRARLETEFKARLFRAGFIPEQEIPLDAVLSLDVRAILDRRLQSIVYRKGLAKTIYEARQLVTHGHITVDGRVVKSPGYLVPRELEDRVTYAITSPILRRSTAQPQQETQQAQQSQSV</sequence>
<dbReference type="SMART" id="SM01390">
    <property type="entry name" value="Ribosomal_S4"/>
    <property type="match status" value="1"/>
</dbReference>
<dbReference type="GO" id="GO:0003735">
    <property type="term" value="F:structural constituent of ribosome"/>
    <property type="evidence" value="ECO:0007669"/>
    <property type="project" value="InterPro"/>
</dbReference>
<dbReference type="EMBL" id="BMNM01000001">
    <property type="protein sequence ID" value="GGI67829.1"/>
    <property type="molecule type" value="Genomic_DNA"/>
</dbReference>
<dbReference type="CDD" id="cd00165">
    <property type="entry name" value="S4"/>
    <property type="match status" value="1"/>
</dbReference>